<dbReference type="SUPFAM" id="SSF58104">
    <property type="entry name" value="Methyl-accepting chemotaxis protein (MCP) signaling domain"/>
    <property type="match status" value="1"/>
</dbReference>
<proteinExistence type="predicted"/>
<evidence type="ECO:0000256" key="2">
    <source>
        <dbReference type="PROSITE-ProRule" id="PRU00284"/>
    </source>
</evidence>
<dbReference type="PANTHER" id="PTHR32089:SF112">
    <property type="entry name" value="LYSOZYME-LIKE PROTEIN-RELATED"/>
    <property type="match status" value="1"/>
</dbReference>
<dbReference type="RefSeq" id="WP_079588919.1">
    <property type="nucleotide sequence ID" value="NZ_FUYN01000002.1"/>
</dbReference>
<dbReference type="InterPro" id="IPR038158">
    <property type="entry name" value="H-NOX_domain_sf"/>
</dbReference>
<keyword evidence="4" id="KW-1133">Transmembrane helix</keyword>
<keyword evidence="7" id="KW-1185">Reference proteome</keyword>
<dbReference type="Pfam" id="PF07700">
    <property type="entry name" value="HNOB"/>
    <property type="match status" value="1"/>
</dbReference>
<dbReference type="OrthoDB" id="1660488at2"/>
<evidence type="ECO:0000256" key="4">
    <source>
        <dbReference type="SAM" id="Phobius"/>
    </source>
</evidence>
<dbReference type="SUPFAM" id="SSF111126">
    <property type="entry name" value="Ligand-binding domain in the NO signalling and Golgi transport"/>
    <property type="match status" value="1"/>
</dbReference>
<dbReference type="SMART" id="SM00283">
    <property type="entry name" value="MA"/>
    <property type="match status" value="1"/>
</dbReference>
<keyword evidence="1 2" id="KW-0807">Transducer</keyword>
<evidence type="ECO:0000259" key="5">
    <source>
        <dbReference type="PROSITE" id="PS50111"/>
    </source>
</evidence>
<dbReference type="Proteomes" id="UP000243406">
    <property type="component" value="Unassembled WGS sequence"/>
</dbReference>
<evidence type="ECO:0000256" key="3">
    <source>
        <dbReference type="SAM" id="Coils"/>
    </source>
</evidence>
<evidence type="ECO:0000313" key="6">
    <source>
        <dbReference type="EMBL" id="SKB35321.1"/>
    </source>
</evidence>
<dbReference type="GO" id="GO:0007165">
    <property type="term" value="P:signal transduction"/>
    <property type="evidence" value="ECO:0007669"/>
    <property type="project" value="UniProtKB-KW"/>
</dbReference>
<reference evidence="7" key="1">
    <citation type="submission" date="2017-02" db="EMBL/GenBank/DDBJ databases">
        <authorList>
            <person name="Varghese N."/>
            <person name="Submissions S."/>
        </authorList>
    </citation>
    <scope>NUCLEOTIDE SEQUENCE [LARGE SCALE GENOMIC DNA]</scope>
    <source>
        <strain evidence="7">ATCC 35199</strain>
    </source>
</reference>
<dbReference type="AlphaFoldDB" id="A0A1T5AJY9"/>
<keyword evidence="3" id="KW-0175">Coiled coil</keyword>
<dbReference type="PANTHER" id="PTHR32089">
    <property type="entry name" value="METHYL-ACCEPTING CHEMOTAXIS PROTEIN MCPB"/>
    <property type="match status" value="1"/>
</dbReference>
<feature type="coiled-coil region" evidence="3">
    <location>
        <begin position="352"/>
        <end position="379"/>
    </location>
</feature>
<evidence type="ECO:0000256" key="1">
    <source>
        <dbReference type="ARBA" id="ARBA00023224"/>
    </source>
</evidence>
<dbReference type="Pfam" id="PF00015">
    <property type="entry name" value="MCPsignal"/>
    <property type="match status" value="1"/>
</dbReference>
<dbReference type="PROSITE" id="PS50111">
    <property type="entry name" value="CHEMOTAXIS_TRANSDUC_2"/>
    <property type="match status" value="1"/>
</dbReference>
<feature type="domain" description="Methyl-accepting transducer" evidence="5">
    <location>
        <begin position="312"/>
        <end position="569"/>
    </location>
</feature>
<protein>
    <submittedName>
        <fullName evidence="6">Methyl-accepting chemotaxis protein</fullName>
    </submittedName>
</protein>
<dbReference type="EMBL" id="FUYN01000002">
    <property type="protein sequence ID" value="SKB35321.1"/>
    <property type="molecule type" value="Genomic_DNA"/>
</dbReference>
<dbReference type="InterPro" id="IPR024096">
    <property type="entry name" value="NO_sig/Golgi_transp_ligand-bd"/>
</dbReference>
<dbReference type="InterPro" id="IPR004089">
    <property type="entry name" value="MCPsignal_dom"/>
</dbReference>
<dbReference type="InterPro" id="IPR011644">
    <property type="entry name" value="Heme_NO-bd"/>
</dbReference>
<dbReference type="GO" id="GO:0016020">
    <property type="term" value="C:membrane"/>
    <property type="evidence" value="ECO:0007669"/>
    <property type="project" value="InterPro"/>
</dbReference>
<feature type="transmembrane region" description="Helical" evidence="4">
    <location>
        <begin position="198"/>
        <end position="216"/>
    </location>
</feature>
<name>A0A1T5AJY9_9FIRM</name>
<sequence length="598" mass="66980">MKGTVVGTWVKTLSRMYPEDIVKEKMKVAGMDPNKAISPLDDIEDAKVFRFTNEISKQFSIKEEDLWREIGRDNIKAFYEGYSSFFKKANLFQFLNSMNDVHQVVRKRISGSNPPGLDMEIIGTNDVLLTYRSKRGMFNYLHGLIIGAKAHFNEDVKVKELYRKDGEMQLQLTFPYEVRKRKTYQINKLMSLGFIRDLGAKVSIFAVIIGLIAGFLTKDVAYGYVITPIVTALFAFIGFKMLSLPLEDIKNELNALSAKNFVITTEIATGKDMYEEIHSALNKYKESVAEDFIGFNSMTEEMQGFSDTLSGISKKMDTTSKDIADVVEQLAYSATTQAEETEHGVSMLQDNVESIKNISEQENKNKTELEDALTNIKDSFKALDNTVVSLGNILEKFENVRNESINLKNKGKEIEEIASFVSSISYQTNLLALNASIEAARAGEMGRGFSVVAEEVRKLAEQSETAADNIKENVYGFLSEMDNMVSSITDQYDVINSESTSIKQAIEKTESANGKIETVAEKMLVTAVELESQSEKITSMFTNIESLAAIAEENSASTEEVSSNVTSYSEEILKLTEGINDFQKLTNEFKGYISTYKL</sequence>
<evidence type="ECO:0000313" key="7">
    <source>
        <dbReference type="Proteomes" id="UP000243406"/>
    </source>
</evidence>
<keyword evidence="4" id="KW-0812">Transmembrane</keyword>
<accession>A0A1T5AJY9</accession>
<organism evidence="6 7">
    <name type="scientific">Acetoanaerobium noterae</name>
    <dbReference type="NCBI Taxonomy" id="745369"/>
    <lineage>
        <taxon>Bacteria</taxon>
        <taxon>Bacillati</taxon>
        <taxon>Bacillota</taxon>
        <taxon>Clostridia</taxon>
        <taxon>Peptostreptococcales</taxon>
        <taxon>Filifactoraceae</taxon>
        <taxon>Acetoanaerobium</taxon>
    </lineage>
</organism>
<dbReference type="Gene3D" id="3.90.1520.10">
    <property type="entry name" value="H-NOX domain"/>
    <property type="match status" value="1"/>
</dbReference>
<dbReference type="GO" id="GO:0020037">
    <property type="term" value="F:heme binding"/>
    <property type="evidence" value="ECO:0007669"/>
    <property type="project" value="InterPro"/>
</dbReference>
<feature type="transmembrane region" description="Helical" evidence="4">
    <location>
        <begin position="222"/>
        <end position="242"/>
    </location>
</feature>
<gene>
    <name evidence="6" type="ORF">SAMN02745120_0974</name>
</gene>
<dbReference type="Gene3D" id="1.10.287.950">
    <property type="entry name" value="Methyl-accepting chemotaxis protein"/>
    <property type="match status" value="1"/>
</dbReference>
<keyword evidence="4" id="KW-0472">Membrane</keyword>